<protein>
    <submittedName>
        <fullName evidence="1">Uncharacterized protein</fullName>
    </submittedName>
</protein>
<evidence type="ECO:0000313" key="1">
    <source>
        <dbReference type="EMBL" id="KAF6240274.1"/>
    </source>
</evidence>
<organism evidence="1 2">
    <name type="scientific">Letharia columbiana</name>
    <dbReference type="NCBI Taxonomy" id="112416"/>
    <lineage>
        <taxon>Eukaryota</taxon>
        <taxon>Fungi</taxon>
        <taxon>Dikarya</taxon>
        <taxon>Ascomycota</taxon>
        <taxon>Pezizomycotina</taxon>
        <taxon>Lecanoromycetes</taxon>
        <taxon>OSLEUM clade</taxon>
        <taxon>Lecanoromycetidae</taxon>
        <taxon>Lecanorales</taxon>
        <taxon>Lecanorineae</taxon>
        <taxon>Parmeliaceae</taxon>
        <taxon>Letharia</taxon>
    </lineage>
</organism>
<dbReference type="AlphaFoldDB" id="A0A8H6G456"/>
<keyword evidence="2" id="KW-1185">Reference proteome</keyword>
<reference evidence="1 2" key="1">
    <citation type="journal article" date="2020" name="Genomics">
        <title>Complete, high-quality genomes from long-read metagenomic sequencing of two wolf lichen thalli reveals enigmatic genome architecture.</title>
        <authorList>
            <person name="McKenzie S.K."/>
            <person name="Walston R.F."/>
            <person name="Allen J.L."/>
        </authorList>
    </citation>
    <scope>NUCLEOTIDE SEQUENCE [LARGE SCALE GENOMIC DNA]</scope>
    <source>
        <strain evidence="1">WasteWater2</strain>
    </source>
</reference>
<dbReference type="RefSeq" id="XP_037169543.1">
    <property type="nucleotide sequence ID" value="XM_037303821.1"/>
</dbReference>
<gene>
    <name evidence="1" type="ORF">HO173_001885</name>
</gene>
<sequence length="119" mass="12718">MYGNDIEPHGVIVQIAGKQQNVANTTGIISPHIENLLPMDEIDIFDVASYYNDSTPHGTWYKQTTSGATPDPRIDFCLILASAPDGSSHNVASGGAAMYEPTPSGFGQSGLADLFKVQY</sequence>
<accession>A0A8H6G456</accession>
<name>A0A8H6G456_9LECA</name>
<dbReference type="Proteomes" id="UP000578531">
    <property type="component" value="Unassembled WGS sequence"/>
</dbReference>
<evidence type="ECO:0000313" key="2">
    <source>
        <dbReference type="Proteomes" id="UP000578531"/>
    </source>
</evidence>
<proteinExistence type="predicted"/>
<dbReference type="EMBL" id="JACCJC010000004">
    <property type="protein sequence ID" value="KAF6240274.1"/>
    <property type="molecule type" value="Genomic_DNA"/>
</dbReference>
<dbReference type="GeneID" id="59283559"/>
<comment type="caution">
    <text evidence="1">The sequence shown here is derived from an EMBL/GenBank/DDBJ whole genome shotgun (WGS) entry which is preliminary data.</text>
</comment>
<dbReference type="OrthoDB" id="10251809at2759"/>